<name>A0A7C9M5I2_9GAMM</name>
<proteinExistence type="inferred from homology"/>
<dbReference type="Pfam" id="PF01906">
    <property type="entry name" value="YbjQ_1"/>
    <property type="match status" value="1"/>
</dbReference>
<protein>
    <submittedName>
        <fullName evidence="2">Heavy metal-binding domain-containing protein</fullName>
    </submittedName>
</protein>
<dbReference type="PANTHER" id="PTHR34068">
    <property type="entry name" value="UPF0145 PROTEIN YBJQ"/>
    <property type="match status" value="1"/>
</dbReference>
<dbReference type="Gene3D" id="3.30.110.70">
    <property type="entry name" value="Hypothetical protein apc22750. Chain B"/>
    <property type="match status" value="1"/>
</dbReference>
<comment type="similarity">
    <text evidence="1">Belongs to the UPF0145 family.</text>
</comment>
<dbReference type="PANTHER" id="PTHR34068:SF2">
    <property type="entry name" value="UPF0145 PROTEIN SCO3412"/>
    <property type="match status" value="1"/>
</dbReference>
<dbReference type="AlphaFoldDB" id="A0A7C9M5I2"/>
<comment type="caution">
    <text evidence="2">The sequence shown here is derived from an EMBL/GenBank/DDBJ whole genome shotgun (WGS) entry which is preliminary data.</text>
</comment>
<dbReference type="SUPFAM" id="SSF117782">
    <property type="entry name" value="YbjQ-like"/>
    <property type="match status" value="1"/>
</dbReference>
<keyword evidence="3" id="KW-1185">Reference proteome</keyword>
<evidence type="ECO:0000313" key="2">
    <source>
        <dbReference type="EMBL" id="MUV15462.1"/>
    </source>
</evidence>
<sequence>MELIFQLVVFAALMLVGLLFGRMAEKRHFRELAEKEAALQDILVFAGKRLPEDVVVDRATLVCGSVVVAEDYFKRVAAMVKGLVGGRLTAYESLMDRGRREAIVRMKEEARKVGATMVFNVRFETASLAEDTARKQPMFSAEFLAYGTALVRR</sequence>
<dbReference type="EMBL" id="WOXT01000005">
    <property type="protein sequence ID" value="MUV15462.1"/>
    <property type="molecule type" value="Genomic_DNA"/>
</dbReference>
<evidence type="ECO:0000256" key="1">
    <source>
        <dbReference type="ARBA" id="ARBA00010751"/>
    </source>
</evidence>
<dbReference type="RefSeq" id="WP_156643056.1">
    <property type="nucleotide sequence ID" value="NZ_WOXT01000005.1"/>
</dbReference>
<reference evidence="2 3" key="1">
    <citation type="submission" date="2019-12" db="EMBL/GenBank/DDBJ databases">
        <authorList>
            <person name="Xu J."/>
        </authorList>
    </citation>
    <scope>NUCLEOTIDE SEQUENCE [LARGE SCALE GENOMIC DNA]</scope>
    <source>
        <strain evidence="2 3">HX-5-24</strain>
    </source>
</reference>
<dbReference type="Proteomes" id="UP000479692">
    <property type="component" value="Unassembled WGS sequence"/>
</dbReference>
<organism evidence="2 3">
    <name type="scientific">Noviluteimonas gilva</name>
    <dbReference type="NCBI Taxonomy" id="2682097"/>
    <lineage>
        <taxon>Bacteria</taxon>
        <taxon>Pseudomonadati</taxon>
        <taxon>Pseudomonadota</taxon>
        <taxon>Gammaproteobacteria</taxon>
        <taxon>Lysobacterales</taxon>
        <taxon>Lysobacteraceae</taxon>
        <taxon>Noviluteimonas</taxon>
    </lineage>
</organism>
<dbReference type="InterPro" id="IPR035439">
    <property type="entry name" value="UPF0145_dom_sf"/>
</dbReference>
<gene>
    <name evidence="2" type="ORF">GN331_14745</name>
</gene>
<evidence type="ECO:0000313" key="3">
    <source>
        <dbReference type="Proteomes" id="UP000479692"/>
    </source>
</evidence>
<dbReference type="InterPro" id="IPR002765">
    <property type="entry name" value="UPF0145_YbjQ-like"/>
</dbReference>
<accession>A0A7C9M5I2</accession>